<dbReference type="GO" id="GO:0090071">
    <property type="term" value="P:negative regulation of ribosome biogenesis"/>
    <property type="evidence" value="ECO:0007669"/>
    <property type="project" value="TreeGrafter"/>
</dbReference>
<dbReference type="PANTHER" id="PTHR21043">
    <property type="entry name" value="IOJAP SUPERFAMILY ORTHOLOG"/>
    <property type="match status" value="1"/>
</dbReference>
<evidence type="ECO:0000313" key="2">
    <source>
        <dbReference type="EMBL" id="CAA6817247.1"/>
    </source>
</evidence>
<protein>
    <submittedName>
        <fullName evidence="2">Iojap protein</fullName>
    </submittedName>
</protein>
<dbReference type="InterPro" id="IPR043519">
    <property type="entry name" value="NT_sf"/>
</dbReference>
<dbReference type="InterPro" id="IPR004394">
    <property type="entry name" value="Iojap/RsfS/C7orf30"/>
</dbReference>
<name>A0A6S6TGB2_9BACT</name>
<dbReference type="GO" id="GO:0043023">
    <property type="term" value="F:ribosomal large subunit binding"/>
    <property type="evidence" value="ECO:0007669"/>
    <property type="project" value="TreeGrafter"/>
</dbReference>
<gene>
    <name evidence="2" type="ORF">HELGO_WM4547</name>
</gene>
<dbReference type="Pfam" id="PF02410">
    <property type="entry name" value="RsfS"/>
    <property type="match status" value="1"/>
</dbReference>
<proteinExistence type="inferred from homology"/>
<dbReference type="GO" id="GO:0017148">
    <property type="term" value="P:negative regulation of translation"/>
    <property type="evidence" value="ECO:0007669"/>
    <property type="project" value="TreeGrafter"/>
</dbReference>
<dbReference type="NCBIfam" id="TIGR00090">
    <property type="entry name" value="rsfS_iojap_ybeB"/>
    <property type="match status" value="1"/>
</dbReference>
<organism evidence="2">
    <name type="scientific">uncultured Sulfurovum sp</name>
    <dbReference type="NCBI Taxonomy" id="269237"/>
    <lineage>
        <taxon>Bacteria</taxon>
        <taxon>Pseudomonadati</taxon>
        <taxon>Campylobacterota</taxon>
        <taxon>Epsilonproteobacteria</taxon>
        <taxon>Campylobacterales</taxon>
        <taxon>Sulfurovaceae</taxon>
        <taxon>Sulfurovum</taxon>
        <taxon>environmental samples</taxon>
    </lineage>
</organism>
<sequence>MTIEQKVETIVTLLDEKKADEIEVFNLDDADYIAKRVIIVNSLNGKHTLSLIDHLKKELKTQNEEILASDISDDWAVADLGDILIHVMVPEYRQRYSLEQFLSELVEKQNKAKDIDPA</sequence>
<evidence type="ECO:0000256" key="1">
    <source>
        <dbReference type="ARBA" id="ARBA00010574"/>
    </source>
</evidence>
<dbReference type="AlphaFoldDB" id="A0A6S6TGB2"/>
<comment type="similarity">
    <text evidence="1">Belongs to the Iojap/RsfS family.</text>
</comment>
<reference evidence="2" key="1">
    <citation type="submission" date="2020-01" db="EMBL/GenBank/DDBJ databases">
        <authorList>
            <person name="Meier V. D."/>
            <person name="Meier V D."/>
        </authorList>
    </citation>
    <scope>NUCLEOTIDE SEQUENCE</scope>
    <source>
        <strain evidence="2">HLG_WM_MAG_01</strain>
    </source>
</reference>
<dbReference type="Gene3D" id="3.30.460.10">
    <property type="entry name" value="Beta Polymerase, domain 2"/>
    <property type="match status" value="1"/>
</dbReference>
<dbReference type="SUPFAM" id="SSF81301">
    <property type="entry name" value="Nucleotidyltransferase"/>
    <property type="match status" value="1"/>
</dbReference>
<dbReference type="PANTHER" id="PTHR21043:SF0">
    <property type="entry name" value="MITOCHONDRIAL ASSEMBLY OF RIBOSOMAL LARGE SUBUNIT PROTEIN 1"/>
    <property type="match status" value="1"/>
</dbReference>
<accession>A0A6S6TGB2</accession>
<dbReference type="EMBL" id="CACVAS010000105">
    <property type="protein sequence ID" value="CAA6817247.1"/>
    <property type="molecule type" value="Genomic_DNA"/>
</dbReference>